<feature type="non-terminal residue" evidence="6">
    <location>
        <position position="957"/>
    </location>
</feature>
<dbReference type="SUPFAM" id="SSF52151">
    <property type="entry name" value="FabD/lysophospholipase-like"/>
    <property type="match status" value="1"/>
</dbReference>
<dbReference type="InterPro" id="IPR036291">
    <property type="entry name" value="NAD(P)-bd_dom_sf"/>
</dbReference>
<proteinExistence type="predicted"/>
<keyword evidence="2" id="KW-0597">Phosphoprotein</keyword>
<dbReference type="Gene3D" id="1.10.1200.10">
    <property type="entry name" value="ACP-like"/>
    <property type="match status" value="1"/>
</dbReference>
<dbReference type="InterPro" id="IPR014030">
    <property type="entry name" value="Ketoacyl_synth_N"/>
</dbReference>
<dbReference type="InterPro" id="IPR020806">
    <property type="entry name" value="PKS_PP-bd"/>
</dbReference>
<keyword evidence="7" id="KW-1185">Reference proteome</keyword>
<protein>
    <submittedName>
        <fullName evidence="6">SDR family NAD(P)-dependent oxidoreductase</fullName>
    </submittedName>
</protein>
<dbReference type="InterPro" id="IPR006162">
    <property type="entry name" value="Ppantetheine_attach_site"/>
</dbReference>
<dbReference type="Proteomes" id="UP001595696">
    <property type="component" value="Unassembled WGS sequence"/>
</dbReference>
<dbReference type="PROSITE" id="PS00012">
    <property type="entry name" value="PHOSPHOPANTETHEINE"/>
    <property type="match status" value="1"/>
</dbReference>
<dbReference type="InterPro" id="IPR016039">
    <property type="entry name" value="Thiolase-like"/>
</dbReference>
<dbReference type="InterPro" id="IPR013968">
    <property type="entry name" value="PKS_KR"/>
</dbReference>
<keyword evidence="3" id="KW-0808">Transferase</keyword>
<reference evidence="7" key="1">
    <citation type="journal article" date="2019" name="Int. J. Syst. Evol. Microbiol.">
        <title>The Global Catalogue of Microorganisms (GCM) 10K type strain sequencing project: providing services to taxonomists for standard genome sequencing and annotation.</title>
        <authorList>
            <consortium name="The Broad Institute Genomics Platform"/>
            <consortium name="The Broad Institute Genome Sequencing Center for Infectious Disease"/>
            <person name="Wu L."/>
            <person name="Ma J."/>
        </authorList>
    </citation>
    <scope>NUCLEOTIDE SEQUENCE [LARGE SCALE GENOMIC DNA]</scope>
    <source>
        <strain evidence="7">CGMCC 4.7330</strain>
    </source>
</reference>
<dbReference type="InterPro" id="IPR020841">
    <property type="entry name" value="PKS_Beta-ketoAc_synthase_dom"/>
</dbReference>
<comment type="caution">
    <text evidence="6">The sequence shown here is derived from an EMBL/GenBank/DDBJ whole genome shotgun (WGS) entry which is preliminary data.</text>
</comment>
<evidence type="ECO:0000313" key="6">
    <source>
        <dbReference type="EMBL" id="MFC3966534.1"/>
    </source>
</evidence>
<dbReference type="RefSeq" id="WP_378617399.1">
    <property type="nucleotide sequence ID" value="NZ_JBHSAX010000037.1"/>
</dbReference>
<dbReference type="InterPro" id="IPR014031">
    <property type="entry name" value="Ketoacyl_synth_C"/>
</dbReference>
<name>A0ABV8E469_9NOCA</name>
<dbReference type="SMART" id="SM00822">
    <property type="entry name" value="PKS_KR"/>
    <property type="match status" value="1"/>
</dbReference>
<dbReference type="InterPro" id="IPR016035">
    <property type="entry name" value="Acyl_Trfase/lysoPLipase"/>
</dbReference>
<feature type="domain" description="Carrier" evidence="4">
    <location>
        <begin position="321"/>
        <end position="396"/>
    </location>
</feature>
<dbReference type="Gene3D" id="3.40.50.720">
    <property type="entry name" value="NAD(P)-binding Rossmann-like Domain"/>
    <property type="match status" value="1"/>
</dbReference>
<evidence type="ECO:0000313" key="7">
    <source>
        <dbReference type="Proteomes" id="UP001595696"/>
    </source>
</evidence>
<dbReference type="CDD" id="cd08956">
    <property type="entry name" value="KR_3_FAS_SDR_x"/>
    <property type="match status" value="1"/>
</dbReference>
<keyword evidence="1" id="KW-0596">Phosphopantetheine</keyword>
<dbReference type="SMART" id="SM00823">
    <property type="entry name" value="PKS_PP"/>
    <property type="match status" value="1"/>
</dbReference>
<dbReference type="PROSITE" id="PS52004">
    <property type="entry name" value="KS3_2"/>
    <property type="match status" value="1"/>
</dbReference>
<sequence length="957" mass="98760">LFESGALRPPPIRSWDARRAVDALRFVQQARHIGKVVLTIPQPWNTDGTVLITGGTGVLGAALARHLATTGTTGLVLTSRRGAEAPGAAELVAELTRAGATAEVVACDVTDRDAVAALLAGIPDLTAVVHAAGVLDDGVVESLTPRQVRSVLAAKADSARHLHELIGELPLVLFSSAASAFGNAGQANYAAANAYLDALATTRRSHGLPAVSIGWGLWERASAMTGALTGTDHARMTRGGMRPLPTSRGLALFDAAVAGVAPAVLAIDLDHGALRRHPETIHPLLRDLVRAPARRIAADGAETQAGATARLATMTEPQRYRYLSELVRGHAATVLGHSAASGVDADRAFRDLGFDSLTAVELRNRLASSTGVTLPSTLIFDHPTPDAVTRLLLRTLGTGADGPAIESPAAAATGDTIAVVGMACRFPGGVGTPEQLWELVIGAGDAITVMPDDRGWDIAAIYDPDSAGVGTSYSREGGFLHDAGDFDAGFFGISPREALAMDPQQRLMLEVGWEALENAGINPKALRDSDTGVFAGVTYHDHASRLRSVPEGLEGLLGTGSSASVVSGRLSYVLGLHGPAMTIDTACSSSLVATHLAAQALRGGECSLALAGGVTVMATPSTFVDFSRQQGIAADGRCKAFDAAADGFGPSEGVGVLVLERLSDARANGHPVLAVLRGSAVNQDGASNGLTAPNGPAQQRVIRQALASGGLRTADVDVVEAHGTGTALGDPIEAQALLATYGQDRSEPLWLGSVKSNIGHTQAAAGVAGVIKMIMALRHEVLPATLHVDEPTPHVDWSSGAVSLLTSAREWPVNGRPRRAAVSSFGISGTNAHVILEQAPDAAEPEPEVAEGPVAWALSARGPEALAAQNRRLAHWVREHPELDPVDIGWSLATRAVFEDRAVVVGSDRAELLAALDAGVLAVSKAGGLAVIFGGQGSQRPGMGRELARAFPVFAGA</sequence>
<evidence type="ECO:0000256" key="2">
    <source>
        <dbReference type="ARBA" id="ARBA00022553"/>
    </source>
</evidence>
<dbReference type="SUPFAM" id="SSF47336">
    <property type="entry name" value="ACP-like"/>
    <property type="match status" value="1"/>
</dbReference>
<dbReference type="Gene3D" id="3.40.47.10">
    <property type="match status" value="1"/>
</dbReference>
<feature type="domain" description="Ketosynthase family 3 (KS3)" evidence="5">
    <location>
        <begin position="414"/>
        <end position="838"/>
    </location>
</feature>
<dbReference type="Gene3D" id="3.30.70.3290">
    <property type="match status" value="1"/>
</dbReference>
<dbReference type="SMART" id="SM01294">
    <property type="entry name" value="PKS_PP_betabranch"/>
    <property type="match status" value="1"/>
</dbReference>
<dbReference type="PANTHER" id="PTHR43775">
    <property type="entry name" value="FATTY ACID SYNTHASE"/>
    <property type="match status" value="1"/>
</dbReference>
<evidence type="ECO:0000259" key="5">
    <source>
        <dbReference type="PROSITE" id="PS52004"/>
    </source>
</evidence>
<evidence type="ECO:0000256" key="3">
    <source>
        <dbReference type="ARBA" id="ARBA00022679"/>
    </source>
</evidence>
<dbReference type="PANTHER" id="PTHR43775:SF51">
    <property type="entry name" value="INACTIVE PHENOLPHTHIOCEROL SYNTHESIS POLYKETIDE SYNTHASE TYPE I PKS1-RELATED"/>
    <property type="match status" value="1"/>
</dbReference>
<feature type="non-terminal residue" evidence="6">
    <location>
        <position position="1"/>
    </location>
</feature>
<dbReference type="InterPro" id="IPR036736">
    <property type="entry name" value="ACP-like_sf"/>
</dbReference>
<accession>A0ABV8E469</accession>
<dbReference type="Pfam" id="PF02801">
    <property type="entry name" value="Ketoacyl-synt_C"/>
    <property type="match status" value="1"/>
</dbReference>
<dbReference type="InterPro" id="IPR009081">
    <property type="entry name" value="PP-bd_ACP"/>
</dbReference>
<dbReference type="InterPro" id="IPR001227">
    <property type="entry name" value="Ac_transferase_dom_sf"/>
</dbReference>
<evidence type="ECO:0000259" key="4">
    <source>
        <dbReference type="PROSITE" id="PS50075"/>
    </source>
</evidence>
<dbReference type="Pfam" id="PF00109">
    <property type="entry name" value="ketoacyl-synt"/>
    <property type="match status" value="1"/>
</dbReference>
<gene>
    <name evidence="6" type="ORF">ACFO0B_31505</name>
</gene>
<dbReference type="Pfam" id="PF08659">
    <property type="entry name" value="KR"/>
    <property type="match status" value="1"/>
</dbReference>
<dbReference type="SMART" id="SM00825">
    <property type="entry name" value="PKS_KS"/>
    <property type="match status" value="1"/>
</dbReference>
<dbReference type="EMBL" id="JBHSAX010000037">
    <property type="protein sequence ID" value="MFC3966534.1"/>
    <property type="molecule type" value="Genomic_DNA"/>
</dbReference>
<dbReference type="InterPro" id="IPR057326">
    <property type="entry name" value="KR_dom"/>
</dbReference>
<dbReference type="CDD" id="cd00833">
    <property type="entry name" value="PKS"/>
    <property type="match status" value="1"/>
</dbReference>
<organism evidence="6 7">
    <name type="scientific">Nocardia jiangsuensis</name>
    <dbReference type="NCBI Taxonomy" id="1691563"/>
    <lineage>
        <taxon>Bacteria</taxon>
        <taxon>Bacillati</taxon>
        <taxon>Actinomycetota</taxon>
        <taxon>Actinomycetes</taxon>
        <taxon>Mycobacteriales</taxon>
        <taxon>Nocardiaceae</taxon>
        <taxon>Nocardia</taxon>
    </lineage>
</organism>
<dbReference type="InterPro" id="IPR050091">
    <property type="entry name" value="PKS_NRPS_Biosynth_Enz"/>
</dbReference>
<evidence type="ECO:0000256" key="1">
    <source>
        <dbReference type="ARBA" id="ARBA00022450"/>
    </source>
</evidence>
<dbReference type="PROSITE" id="PS50075">
    <property type="entry name" value="CARRIER"/>
    <property type="match status" value="1"/>
</dbReference>
<dbReference type="Gene3D" id="3.40.366.10">
    <property type="entry name" value="Malonyl-Coenzyme A Acyl Carrier Protein, domain 2"/>
    <property type="match status" value="1"/>
</dbReference>
<dbReference type="SUPFAM" id="SSF51735">
    <property type="entry name" value="NAD(P)-binding Rossmann-fold domains"/>
    <property type="match status" value="1"/>
</dbReference>
<dbReference type="Pfam" id="PF00550">
    <property type="entry name" value="PP-binding"/>
    <property type="match status" value="1"/>
</dbReference>
<dbReference type="Pfam" id="PF16197">
    <property type="entry name" value="KAsynt_C_assoc"/>
    <property type="match status" value="1"/>
</dbReference>
<dbReference type="SUPFAM" id="SSF53901">
    <property type="entry name" value="Thiolase-like"/>
    <property type="match status" value="1"/>
</dbReference>
<dbReference type="InterPro" id="IPR032821">
    <property type="entry name" value="PKS_assoc"/>
</dbReference>